<feature type="compositionally biased region" description="Basic and acidic residues" evidence="1">
    <location>
        <begin position="420"/>
        <end position="441"/>
    </location>
</feature>
<protein>
    <submittedName>
        <fullName evidence="2">Phosphoglycerate mutase-like protein AT74</fullName>
    </submittedName>
</protein>
<dbReference type="InterPro" id="IPR029033">
    <property type="entry name" value="His_PPase_superfam"/>
</dbReference>
<dbReference type="PROSITE" id="PS00175">
    <property type="entry name" value="PG_MUTASE"/>
    <property type="match status" value="1"/>
</dbReference>
<evidence type="ECO:0000313" key="3">
    <source>
        <dbReference type="Proteomes" id="UP001237642"/>
    </source>
</evidence>
<dbReference type="GO" id="GO:0003824">
    <property type="term" value="F:catalytic activity"/>
    <property type="evidence" value="ECO:0007669"/>
    <property type="project" value="InterPro"/>
</dbReference>
<feature type="compositionally biased region" description="Acidic residues" evidence="1">
    <location>
        <begin position="353"/>
        <end position="365"/>
    </location>
</feature>
<gene>
    <name evidence="2" type="ORF">POM88_044798</name>
</gene>
<feature type="compositionally biased region" description="Acidic residues" evidence="1">
    <location>
        <begin position="442"/>
        <end position="451"/>
    </location>
</feature>
<feature type="compositionally biased region" description="Basic and acidic residues" evidence="1">
    <location>
        <begin position="366"/>
        <end position="404"/>
    </location>
</feature>
<evidence type="ECO:0000313" key="2">
    <source>
        <dbReference type="EMBL" id="KAK1360324.1"/>
    </source>
</evidence>
<dbReference type="Proteomes" id="UP001237642">
    <property type="component" value="Unassembled WGS sequence"/>
</dbReference>
<dbReference type="EMBL" id="JAUIZM010000010">
    <property type="protein sequence ID" value="KAK1360324.1"/>
    <property type="molecule type" value="Genomic_DNA"/>
</dbReference>
<dbReference type="CDD" id="cd07067">
    <property type="entry name" value="HP_PGM_like"/>
    <property type="match status" value="1"/>
</dbReference>
<sequence length="451" mass="52662">MTGHNEKCMPKRIILVRHGESQGNRDGAAYTITPDYKIPLTPLGLQQSKNAGEKIRRVVSDDDRKVNWKVYFYVSPYERTRATLREIGRSFCKKSVIGGREEVRIREQDFGNFQESESMKAIKKTRMRYGRFFYRFPEGESAADVFDRVSGFLESLWRDIDMNRLHHNPSDDLNLIIVSHGLASRVFLMRWFKWTVEQFEYLTNPGNAEFRVMQLGRGGDYSLAIHHSEEEMVEWGFSPEMIANQQFRAHACRDTLNYKSSWYLNSFFDQTGWNSRAKIEEERLKRELVNGPDKEVENKPDEDGLENRANEEDPENRPDKEVETRADEENIESKPGEEVLENGPHEEFKNRPDEEDPENKADDEDLQNKQDEEILESRLEEVENRPDEKDLGNRTGEEDVENKPGAEVLENGPGEELENIPDKEDLENKVDPEDLERRLDEKVEELENIPN</sequence>
<dbReference type="Gene3D" id="3.40.50.1240">
    <property type="entry name" value="Phosphoglycerate mutase-like"/>
    <property type="match status" value="1"/>
</dbReference>
<dbReference type="AlphaFoldDB" id="A0AAD8H4L4"/>
<proteinExistence type="predicted"/>
<dbReference type="SUPFAM" id="SSF53254">
    <property type="entry name" value="Phosphoglycerate mutase-like"/>
    <property type="match status" value="1"/>
</dbReference>
<dbReference type="PANTHER" id="PTHR46192">
    <property type="entry name" value="BROAD-RANGE ACID PHOSPHATASE DET1"/>
    <property type="match status" value="1"/>
</dbReference>
<keyword evidence="3" id="KW-1185">Reference proteome</keyword>
<comment type="caution">
    <text evidence="2">The sequence shown here is derived from an EMBL/GenBank/DDBJ whole genome shotgun (WGS) entry which is preliminary data.</text>
</comment>
<dbReference type="InterPro" id="IPR013078">
    <property type="entry name" value="His_Pase_superF_clade-1"/>
</dbReference>
<accession>A0AAD8H4L4</accession>
<dbReference type="InterPro" id="IPR001345">
    <property type="entry name" value="PG/BPGM_mutase_AS"/>
</dbReference>
<dbReference type="SMART" id="SM00855">
    <property type="entry name" value="PGAM"/>
    <property type="match status" value="1"/>
</dbReference>
<reference evidence="2" key="2">
    <citation type="submission" date="2023-05" db="EMBL/GenBank/DDBJ databases">
        <authorList>
            <person name="Schelkunov M.I."/>
        </authorList>
    </citation>
    <scope>NUCLEOTIDE SEQUENCE</scope>
    <source>
        <strain evidence="2">Hsosn_3</strain>
        <tissue evidence="2">Leaf</tissue>
    </source>
</reference>
<feature type="compositionally biased region" description="Basic and acidic residues" evidence="1">
    <location>
        <begin position="288"/>
        <end position="352"/>
    </location>
</feature>
<dbReference type="InterPro" id="IPR052765">
    <property type="entry name" value="PGM-Related"/>
</dbReference>
<feature type="region of interest" description="Disordered" evidence="1">
    <location>
        <begin position="288"/>
        <end position="451"/>
    </location>
</feature>
<organism evidence="2 3">
    <name type="scientific">Heracleum sosnowskyi</name>
    <dbReference type="NCBI Taxonomy" id="360622"/>
    <lineage>
        <taxon>Eukaryota</taxon>
        <taxon>Viridiplantae</taxon>
        <taxon>Streptophyta</taxon>
        <taxon>Embryophyta</taxon>
        <taxon>Tracheophyta</taxon>
        <taxon>Spermatophyta</taxon>
        <taxon>Magnoliopsida</taxon>
        <taxon>eudicotyledons</taxon>
        <taxon>Gunneridae</taxon>
        <taxon>Pentapetalae</taxon>
        <taxon>asterids</taxon>
        <taxon>campanulids</taxon>
        <taxon>Apiales</taxon>
        <taxon>Apiaceae</taxon>
        <taxon>Apioideae</taxon>
        <taxon>apioid superclade</taxon>
        <taxon>Tordylieae</taxon>
        <taxon>Tordyliinae</taxon>
        <taxon>Heracleum</taxon>
    </lineage>
</organism>
<evidence type="ECO:0000256" key="1">
    <source>
        <dbReference type="SAM" id="MobiDB-lite"/>
    </source>
</evidence>
<reference evidence="2" key="1">
    <citation type="submission" date="2023-02" db="EMBL/GenBank/DDBJ databases">
        <title>Genome of toxic invasive species Heracleum sosnowskyi carries increased number of genes despite the absence of recent whole-genome duplications.</title>
        <authorList>
            <person name="Schelkunov M."/>
            <person name="Shtratnikova V."/>
            <person name="Makarenko M."/>
            <person name="Klepikova A."/>
            <person name="Omelchenko D."/>
            <person name="Novikova G."/>
            <person name="Obukhova E."/>
            <person name="Bogdanov V."/>
            <person name="Penin A."/>
            <person name="Logacheva M."/>
        </authorList>
    </citation>
    <scope>NUCLEOTIDE SEQUENCE</scope>
    <source>
        <strain evidence="2">Hsosn_3</strain>
        <tissue evidence="2">Leaf</tissue>
    </source>
</reference>
<name>A0AAD8H4L4_9APIA</name>
<dbReference type="Pfam" id="PF00300">
    <property type="entry name" value="His_Phos_1"/>
    <property type="match status" value="1"/>
</dbReference>